<dbReference type="EMBL" id="JACCCO010000001">
    <property type="protein sequence ID" value="NYF39737.1"/>
    <property type="molecule type" value="Genomic_DNA"/>
</dbReference>
<keyword evidence="2" id="KW-1185">Reference proteome</keyword>
<dbReference type="Proteomes" id="UP000576393">
    <property type="component" value="Unassembled WGS sequence"/>
</dbReference>
<proteinExistence type="predicted"/>
<evidence type="ECO:0000313" key="2">
    <source>
        <dbReference type="Proteomes" id="UP000576393"/>
    </source>
</evidence>
<dbReference type="RefSeq" id="WP_179819353.1">
    <property type="nucleotide sequence ID" value="NZ_CP192034.1"/>
</dbReference>
<organism evidence="1 2">
    <name type="scientific">Streptosporangium sandarakinum</name>
    <dbReference type="NCBI Taxonomy" id="1260955"/>
    <lineage>
        <taxon>Bacteria</taxon>
        <taxon>Bacillati</taxon>
        <taxon>Actinomycetota</taxon>
        <taxon>Actinomycetes</taxon>
        <taxon>Streptosporangiales</taxon>
        <taxon>Streptosporangiaceae</taxon>
        <taxon>Streptosporangium</taxon>
    </lineage>
</organism>
<sequence length="76" mass="8246">MTVYTLSIIEGEAGRDAVGTELFSAGCPVHFSQLDPFTLTWLSENGYEEPNRHVLVTPAGREPAALNVVASREVDL</sequence>
<comment type="caution">
    <text evidence="1">The sequence shown here is derived from an EMBL/GenBank/DDBJ whole genome shotgun (WGS) entry which is preliminary data.</text>
</comment>
<gene>
    <name evidence="1" type="ORF">HDA43_001896</name>
</gene>
<accession>A0A852UQE0</accession>
<dbReference type="AlphaFoldDB" id="A0A852UQE0"/>
<name>A0A852UQE0_9ACTN</name>
<reference evidence="1 2" key="1">
    <citation type="submission" date="2020-07" db="EMBL/GenBank/DDBJ databases">
        <title>Sequencing the genomes of 1000 actinobacteria strains.</title>
        <authorList>
            <person name="Klenk H.-P."/>
        </authorList>
    </citation>
    <scope>NUCLEOTIDE SEQUENCE [LARGE SCALE GENOMIC DNA]</scope>
    <source>
        <strain evidence="1 2">DSM 45763</strain>
    </source>
</reference>
<evidence type="ECO:0000313" key="1">
    <source>
        <dbReference type="EMBL" id="NYF39737.1"/>
    </source>
</evidence>
<protein>
    <submittedName>
        <fullName evidence="1">Uncharacterized protein</fullName>
    </submittedName>
</protein>